<accession>A0ABW5XE22</accession>
<reference evidence="4" key="1">
    <citation type="journal article" date="2019" name="Int. J. Syst. Evol. Microbiol.">
        <title>The Global Catalogue of Microorganisms (GCM) 10K type strain sequencing project: providing services to taxonomists for standard genome sequencing and annotation.</title>
        <authorList>
            <consortium name="The Broad Institute Genomics Platform"/>
            <consortium name="The Broad Institute Genome Sequencing Center for Infectious Disease"/>
            <person name="Wu L."/>
            <person name="Ma J."/>
        </authorList>
    </citation>
    <scope>NUCLEOTIDE SEQUENCE [LARGE SCALE GENOMIC DNA]</scope>
    <source>
        <strain evidence="4">KCTC 33576</strain>
    </source>
</reference>
<dbReference type="EMBL" id="JBHUOP010000001">
    <property type="protein sequence ID" value="MFD2839083.1"/>
    <property type="molecule type" value="Genomic_DNA"/>
</dbReference>
<feature type="chain" id="PRO_5045576726" description="TPM domain-containing protein" evidence="2">
    <location>
        <begin position="29"/>
        <end position="364"/>
    </location>
</feature>
<keyword evidence="1" id="KW-0472">Membrane</keyword>
<sequence>MKTTRIRSGLIAVLATLLAFGVPGTALASSGSLVEVAVESLQGGSSYVDPHAGTTQLDSSFDGSNVGVVVAAFESSGGNAGGLNAAQTADSIYRQVSGQYDAVIVVNSSQGTTQPYTVRPVAASEAILPILSGGTGVANLNDFKAEVLEAAASLTTTSTGTAPSPPPSNDFPLAPLAIGGAFLGVALVATILFTVFRASRRGSKKYKTIPNHVIKNDSMKDEMEKFAKLTRRHMESRYPTARPMNSILLHLNELFARLERKGVENQKSLAELEYSNTLKQLNNALGSDYYLDIAQNSRLWDRSGERLAEVEAAAKAVDNQLLLNIRQVNSSKDLDFRVALEGMLRSVDAPSAQDMVNPRIEHDS</sequence>
<keyword evidence="2" id="KW-0732">Signal</keyword>
<feature type="signal peptide" evidence="2">
    <location>
        <begin position="1"/>
        <end position="28"/>
    </location>
</feature>
<protein>
    <recommendedName>
        <fullName evidence="5">TPM domain-containing protein</fullName>
    </recommendedName>
</protein>
<organism evidence="3 4">
    <name type="scientific">Populibacterium corticicola</name>
    <dbReference type="NCBI Taxonomy" id="1812826"/>
    <lineage>
        <taxon>Bacteria</taxon>
        <taxon>Bacillati</taxon>
        <taxon>Actinomycetota</taxon>
        <taxon>Actinomycetes</taxon>
        <taxon>Micrococcales</taxon>
        <taxon>Jonesiaceae</taxon>
        <taxon>Populibacterium</taxon>
    </lineage>
</organism>
<keyword evidence="1" id="KW-0812">Transmembrane</keyword>
<feature type="transmembrane region" description="Helical" evidence="1">
    <location>
        <begin position="173"/>
        <end position="196"/>
    </location>
</feature>
<comment type="caution">
    <text evidence="3">The sequence shown here is derived from an EMBL/GenBank/DDBJ whole genome shotgun (WGS) entry which is preliminary data.</text>
</comment>
<evidence type="ECO:0000313" key="3">
    <source>
        <dbReference type="EMBL" id="MFD2839083.1"/>
    </source>
</evidence>
<dbReference type="RefSeq" id="WP_377464491.1">
    <property type="nucleotide sequence ID" value="NZ_JBHUOP010000001.1"/>
</dbReference>
<keyword evidence="1" id="KW-1133">Transmembrane helix</keyword>
<evidence type="ECO:0008006" key="5">
    <source>
        <dbReference type="Google" id="ProtNLM"/>
    </source>
</evidence>
<evidence type="ECO:0000256" key="1">
    <source>
        <dbReference type="SAM" id="Phobius"/>
    </source>
</evidence>
<name>A0ABW5XE22_9MICO</name>
<evidence type="ECO:0000256" key="2">
    <source>
        <dbReference type="SAM" id="SignalP"/>
    </source>
</evidence>
<gene>
    <name evidence="3" type="ORF">ACFSYH_00650</name>
</gene>
<evidence type="ECO:0000313" key="4">
    <source>
        <dbReference type="Proteomes" id="UP001597391"/>
    </source>
</evidence>
<dbReference type="Proteomes" id="UP001597391">
    <property type="component" value="Unassembled WGS sequence"/>
</dbReference>
<proteinExistence type="predicted"/>
<keyword evidence="4" id="KW-1185">Reference proteome</keyword>